<organism evidence="1 2">
    <name type="scientific">Holothuria leucospilota</name>
    <name type="common">Black long sea cucumber</name>
    <name type="synonym">Mertensiothuria leucospilota</name>
    <dbReference type="NCBI Taxonomy" id="206669"/>
    <lineage>
        <taxon>Eukaryota</taxon>
        <taxon>Metazoa</taxon>
        <taxon>Echinodermata</taxon>
        <taxon>Eleutherozoa</taxon>
        <taxon>Echinozoa</taxon>
        <taxon>Holothuroidea</taxon>
        <taxon>Aspidochirotacea</taxon>
        <taxon>Aspidochirotida</taxon>
        <taxon>Holothuriidae</taxon>
        <taxon>Holothuria</taxon>
    </lineage>
</organism>
<accession>A0A9Q1CP83</accession>
<evidence type="ECO:0000313" key="1">
    <source>
        <dbReference type="EMBL" id="KAJ8048535.1"/>
    </source>
</evidence>
<keyword evidence="2" id="KW-1185">Reference proteome</keyword>
<protein>
    <submittedName>
        <fullName evidence="1">Uncharacterized protein</fullName>
    </submittedName>
</protein>
<reference evidence="1" key="1">
    <citation type="submission" date="2021-10" db="EMBL/GenBank/DDBJ databases">
        <title>Tropical sea cucumber genome reveals ecological adaptation and Cuvierian tubules defense mechanism.</title>
        <authorList>
            <person name="Chen T."/>
        </authorList>
    </citation>
    <scope>NUCLEOTIDE SEQUENCE</scope>
    <source>
        <strain evidence="1">Nanhai2018</strain>
        <tissue evidence="1">Muscle</tissue>
    </source>
</reference>
<dbReference type="EMBL" id="JAIZAY010000001">
    <property type="protein sequence ID" value="KAJ8048535.1"/>
    <property type="molecule type" value="Genomic_DNA"/>
</dbReference>
<dbReference type="AlphaFoldDB" id="A0A9Q1CP83"/>
<sequence length="64" mass="7240">MGDPDSVFGLAVEHPFLTRKAQVRFPGRVIPKTLKMEPTAVVHDAPHKQWKRDNKPLYPFSISG</sequence>
<name>A0A9Q1CP83_HOLLE</name>
<dbReference type="Proteomes" id="UP001152320">
    <property type="component" value="Chromosome 1"/>
</dbReference>
<evidence type="ECO:0000313" key="2">
    <source>
        <dbReference type="Proteomes" id="UP001152320"/>
    </source>
</evidence>
<gene>
    <name evidence="1" type="ORF">HOLleu_00888</name>
</gene>
<comment type="caution">
    <text evidence="1">The sequence shown here is derived from an EMBL/GenBank/DDBJ whole genome shotgun (WGS) entry which is preliminary data.</text>
</comment>
<proteinExistence type="predicted"/>